<accession>A0A0M9WE10</accession>
<feature type="domain" description="Cupin type-2" evidence="1">
    <location>
        <begin position="87"/>
        <end position="154"/>
    </location>
</feature>
<name>A0A0M9WE10_9EURO</name>
<dbReference type="Pfam" id="PF07883">
    <property type="entry name" value="Cupin_2"/>
    <property type="match status" value="1"/>
</dbReference>
<dbReference type="Gene3D" id="2.60.120.10">
    <property type="entry name" value="Jelly Rolls"/>
    <property type="match status" value="1"/>
</dbReference>
<protein>
    <recommendedName>
        <fullName evidence="1">Cupin type-2 domain-containing protein</fullName>
    </recommendedName>
</protein>
<organism evidence="2 3">
    <name type="scientific">Penicillium nordicum</name>
    <dbReference type="NCBI Taxonomy" id="229535"/>
    <lineage>
        <taxon>Eukaryota</taxon>
        <taxon>Fungi</taxon>
        <taxon>Dikarya</taxon>
        <taxon>Ascomycota</taxon>
        <taxon>Pezizomycotina</taxon>
        <taxon>Eurotiomycetes</taxon>
        <taxon>Eurotiomycetidae</taxon>
        <taxon>Eurotiales</taxon>
        <taxon>Aspergillaceae</taxon>
        <taxon>Penicillium</taxon>
    </lineage>
</organism>
<gene>
    <name evidence="2" type="ORF">ACN38_g7820</name>
</gene>
<dbReference type="InterPro" id="IPR011051">
    <property type="entry name" value="RmlC_Cupin_sf"/>
</dbReference>
<dbReference type="AlphaFoldDB" id="A0A0M9WE10"/>
<keyword evidence="3" id="KW-1185">Reference proteome</keyword>
<sequence>MALNGNLRRPQRYITSHNNEGQATIDTTIEPAAPFYELPDKVAQFALGYVTKEFPAKLTDEADVKSYQEFLASPPGLTVSTGSVLRYVDMPPGHLSPMHRTISLDYGVVLEGEVELVLDSGETRVLKRGDVAVQRATMHAWRNTSDAEWARMLYVLLPSTAPNVGEKQLGEEYGDMQGVKSSE</sequence>
<comment type="caution">
    <text evidence="2">The sequence shown here is derived from an EMBL/GenBank/DDBJ whole genome shotgun (WGS) entry which is preliminary data.</text>
</comment>
<dbReference type="EMBL" id="LHQQ01000136">
    <property type="protein sequence ID" value="KOS41312.1"/>
    <property type="molecule type" value="Genomic_DNA"/>
</dbReference>
<evidence type="ECO:0000313" key="2">
    <source>
        <dbReference type="EMBL" id="KOS41312.1"/>
    </source>
</evidence>
<dbReference type="STRING" id="229535.A0A0M9WE10"/>
<evidence type="ECO:0000259" key="1">
    <source>
        <dbReference type="Pfam" id="PF07883"/>
    </source>
</evidence>
<dbReference type="PANTHER" id="PTHR36156:SF3">
    <property type="entry name" value="CUPIN 2 CONSERVED BARREL DOMAIN-CONTAINING PROTEIN"/>
    <property type="match status" value="1"/>
</dbReference>
<dbReference type="InterPro" id="IPR013096">
    <property type="entry name" value="Cupin_2"/>
</dbReference>
<dbReference type="InterPro" id="IPR014710">
    <property type="entry name" value="RmlC-like_jellyroll"/>
</dbReference>
<dbReference type="InterPro" id="IPR047142">
    <property type="entry name" value="OryJ/VirC-like"/>
</dbReference>
<proteinExistence type="predicted"/>
<reference evidence="2 3" key="1">
    <citation type="submission" date="2015-08" db="EMBL/GenBank/DDBJ databases">
        <title>Genome sequencing of Penicillium nordicum.</title>
        <authorList>
            <person name="Nguyen H.D."/>
            <person name="Seifert K.A."/>
        </authorList>
    </citation>
    <scope>NUCLEOTIDE SEQUENCE [LARGE SCALE GENOMIC DNA]</scope>
    <source>
        <strain evidence="2 3">DAOMC 185683</strain>
    </source>
</reference>
<evidence type="ECO:0000313" key="3">
    <source>
        <dbReference type="Proteomes" id="UP000037696"/>
    </source>
</evidence>
<dbReference type="PANTHER" id="PTHR36156">
    <property type="entry name" value="SLR2101 PROTEIN"/>
    <property type="match status" value="1"/>
</dbReference>
<dbReference type="CDD" id="cd02231">
    <property type="entry name" value="cupin_BLL6423-like"/>
    <property type="match status" value="1"/>
</dbReference>
<dbReference type="OrthoDB" id="5840532at2759"/>
<dbReference type="Proteomes" id="UP000037696">
    <property type="component" value="Unassembled WGS sequence"/>
</dbReference>
<dbReference type="SUPFAM" id="SSF51182">
    <property type="entry name" value="RmlC-like cupins"/>
    <property type="match status" value="1"/>
</dbReference>